<sequence>MEGTNPVNKKLVAALSGGAALLLALTGCSSDNTQKLDSWAKSFCDPAQAPFKQIQDANAAMQTADSGNTDSKKVQQTDSAAFQKISDAYGQLAKSLDKAGAPPTEGGADAQKNAVKELNSLSAGYQDLKKQVDGLDTGDKLKFADGLRNLSNGINKLNAKSEQAFKKLEAGEVGKAMAGQKGCQNQGGSNGPSAAPSKSA</sequence>
<feature type="compositionally biased region" description="Polar residues" evidence="1">
    <location>
        <begin position="60"/>
        <end position="69"/>
    </location>
</feature>
<proteinExistence type="predicted"/>
<dbReference type="Proteomes" id="UP000184388">
    <property type="component" value="Unassembled WGS sequence"/>
</dbReference>
<feature type="region of interest" description="Disordered" evidence="1">
    <location>
        <begin position="94"/>
        <end position="113"/>
    </location>
</feature>
<gene>
    <name evidence="2" type="ORF">SAMN05216268_105299</name>
</gene>
<evidence type="ECO:0000256" key="1">
    <source>
        <dbReference type="SAM" id="MobiDB-lite"/>
    </source>
</evidence>
<evidence type="ECO:0008006" key="4">
    <source>
        <dbReference type="Google" id="ProtNLM"/>
    </source>
</evidence>
<accession>A0A9X8MSH0</accession>
<comment type="caution">
    <text evidence="2">The sequence shown here is derived from an EMBL/GenBank/DDBJ whole genome shotgun (WGS) entry which is preliminary data.</text>
</comment>
<reference evidence="3" key="1">
    <citation type="submission" date="2016-11" db="EMBL/GenBank/DDBJ databases">
        <authorList>
            <person name="Jaros S."/>
            <person name="Januszkiewicz K."/>
            <person name="Wedrychowicz H."/>
        </authorList>
    </citation>
    <scope>NUCLEOTIDE SEQUENCE [LARGE SCALE GENOMIC DNA]</scope>
    <source>
        <strain evidence="3">CGMCC 4.3555</strain>
    </source>
</reference>
<protein>
    <recommendedName>
        <fullName evidence="4">Small secreted protein</fullName>
    </recommendedName>
</protein>
<dbReference type="EMBL" id="FRBK01000005">
    <property type="protein sequence ID" value="SHL62796.1"/>
    <property type="molecule type" value="Genomic_DNA"/>
</dbReference>
<dbReference type="AlphaFoldDB" id="A0A9X8MSH0"/>
<organism evidence="2 3">
    <name type="scientific">Streptomyces yunnanensis</name>
    <dbReference type="NCBI Taxonomy" id="156453"/>
    <lineage>
        <taxon>Bacteria</taxon>
        <taxon>Bacillati</taxon>
        <taxon>Actinomycetota</taxon>
        <taxon>Actinomycetes</taxon>
        <taxon>Kitasatosporales</taxon>
        <taxon>Streptomycetaceae</taxon>
        <taxon>Streptomyces</taxon>
    </lineage>
</organism>
<feature type="region of interest" description="Disordered" evidence="1">
    <location>
        <begin position="57"/>
        <end position="76"/>
    </location>
</feature>
<feature type="region of interest" description="Disordered" evidence="1">
    <location>
        <begin position="175"/>
        <end position="200"/>
    </location>
</feature>
<evidence type="ECO:0000313" key="2">
    <source>
        <dbReference type="EMBL" id="SHL62796.1"/>
    </source>
</evidence>
<name>A0A9X8MSH0_9ACTN</name>
<evidence type="ECO:0000313" key="3">
    <source>
        <dbReference type="Proteomes" id="UP000184388"/>
    </source>
</evidence>